<feature type="signal peptide" evidence="2">
    <location>
        <begin position="1"/>
        <end position="30"/>
    </location>
</feature>
<comment type="caution">
    <text evidence="4">The sequence shown here is derived from an EMBL/GenBank/DDBJ whole genome shotgun (WGS) entry which is preliminary data.</text>
</comment>
<dbReference type="Pfam" id="PF01549">
    <property type="entry name" value="ShK"/>
    <property type="match status" value="2"/>
</dbReference>
<dbReference type="PANTHER" id="PTHR21724">
    <property type="entry name" value="SHKT DOMAIN-CONTAINING PROTEIN"/>
    <property type="match status" value="1"/>
</dbReference>
<feature type="domain" description="ShKT" evidence="3">
    <location>
        <begin position="91"/>
        <end position="125"/>
    </location>
</feature>
<evidence type="ECO:0000256" key="1">
    <source>
        <dbReference type="PROSITE-ProRule" id="PRU01005"/>
    </source>
</evidence>
<name>A0A811KTD9_9BILA</name>
<dbReference type="SMART" id="SM00254">
    <property type="entry name" value="ShKT"/>
    <property type="match status" value="2"/>
</dbReference>
<comment type="caution">
    <text evidence="1">Lacks conserved residue(s) required for the propagation of feature annotation.</text>
</comment>
<dbReference type="Proteomes" id="UP000783686">
    <property type="component" value="Unassembled WGS sequence"/>
</dbReference>
<protein>
    <recommendedName>
        <fullName evidence="3">ShKT domain-containing protein</fullName>
    </recommendedName>
</protein>
<reference evidence="4" key="1">
    <citation type="submission" date="2020-09" db="EMBL/GenBank/DDBJ databases">
        <authorList>
            <person name="Kikuchi T."/>
        </authorList>
    </citation>
    <scope>NUCLEOTIDE SEQUENCE</scope>
    <source>
        <strain evidence="4">SH1</strain>
    </source>
</reference>
<feature type="disulfide bond" evidence="1">
    <location>
        <begin position="91"/>
        <end position="125"/>
    </location>
</feature>
<dbReference type="Gene3D" id="1.10.10.1940">
    <property type="match status" value="1"/>
</dbReference>
<dbReference type="AlphaFoldDB" id="A0A811KTD9"/>
<dbReference type="Gene3D" id="1.10.10.1870">
    <property type="entry name" value="ShTK domain-like"/>
    <property type="match status" value="1"/>
</dbReference>
<feature type="domain" description="ShKT" evidence="3">
    <location>
        <begin position="127"/>
        <end position="164"/>
    </location>
</feature>
<organism evidence="4 5">
    <name type="scientific">Bursaphelenchus okinawaensis</name>
    <dbReference type="NCBI Taxonomy" id="465554"/>
    <lineage>
        <taxon>Eukaryota</taxon>
        <taxon>Metazoa</taxon>
        <taxon>Ecdysozoa</taxon>
        <taxon>Nematoda</taxon>
        <taxon>Chromadorea</taxon>
        <taxon>Rhabditida</taxon>
        <taxon>Tylenchina</taxon>
        <taxon>Tylenchomorpha</taxon>
        <taxon>Aphelenchoidea</taxon>
        <taxon>Aphelenchoididae</taxon>
        <taxon>Bursaphelenchus</taxon>
    </lineage>
</organism>
<evidence type="ECO:0000259" key="3">
    <source>
        <dbReference type="PROSITE" id="PS51670"/>
    </source>
</evidence>
<sequence length="165" mass="18147">MKAAGLFYRLCFEGMLLCLVFLIATCRLKADNVEINPWDQAYLENFGVKPKSVTRPPPDLIGKPVVTYENKKESTVVLANKIPDTVPDVKCVDKATNCGEIVKNCNSAAFAEMMTENCAKTCGFCECGDSSNSCAYWGSNGFCDSQFYSVTLKKRICGKTCQLCT</sequence>
<feature type="chain" id="PRO_5035595360" description="ShKT domain-containing protein" evidence="2">
    <location>
        <begin position="31"/>
        <end position="165"/>
    </location>
</feature>
<keyword evidence="1" id="KW-1015">Disulfide bond</keyword>
<keyword evidence="5" id="KW-1185">Reference proteome</keyword>
<dbReference type="PROSITE" id="PS51670">
    <property type="entry name" value="SHKT"/>
    <property type="match status" value="2"/>
</dbReference>
<accession>A0A811KTD9</accession>
<dbReference type="InterPro" id="IPR003582">
    <property type="entry name" value="ShKT_dom"/>
</dbReference>
<gene>
    <name evidence="4" type="ORF">BOKJ2_LOCUS8263</name>
</gene>
<proteinExistence type="predicted"/>
<dbReference type="OrthoDB" id="5877147at2759"/>
<evidence type="ECO:0000313" key="4">
    <source>
        <dbReference type="EMBL" id="CAD5219076.1"/>
    </source>
</evidence>
<dbReference type="EMBL" id="CAJFCW020000004">
    <property type="protein sequence ID" value="CAG9112318.1"/>
    <property type="molecule type" value="Genomic_DNA"/>
</dbReference>
<evidence type="ECO:0000313" key="5">
    <source>
        <dbReference type="Proteomes" id="UP000614601"/>
    </source>
</evidence>
<keyword evidence="2" id="KW-0732">Signal</keyword>
<evidence type="ECO:0000256" key="2">
    <source>
        <dbReference type="SAM" id="SignalP"/>
    </source>
</evidence>
<dbReference type="EMBL" id="CAJFDH010000004">
    <property type="protein sequence ID" value="CAD5219076.1"/>
    <property type="molecule type" value="Genomic_DNA"/>
</dbReference>
<dbReference type="Proteomes" id="UP000614601">
    <property type="component" value="Unassembled WGS sequence"/>
</dbReference>
<dbReference type="PANTHER" id="PTHR21724:SF109">
    <property type="entry name" value="SHKT DOMAIN-CONTAINING PROTEIN"/>
    <property type="match status" value="1"/>
</dbReference>